<comment type="subcellular location">
    <subcellularLocation>
        <location evidence="1">Virion</location>
    </subcellularLocation>
</comment>
<organism evidence="5">
    <name type="scientific">uncultured Caudovirales phage</name>
    <dbReference type="NCBI Taxonomy" id="2100421"/>
    <lineage>
        <taxon>Viruses</taxon>
        <taxon>Duplodnaviria</taxon>
        <taxon>Heunggongvirae</taxon>
        <taxon>Uroviricota</taxon>
        <taxon>Caudoviricetes</taxon>
        <taxon>Peduoviridae</taxon>
        <taxon>Maltschvirus</taxon>
        <taxon>Maltschvirus maltsch</taxon>
    </lineage>
</organism>
<proteinExistence type="predicted"/>
<dbReference type="InterPro" id="IPR030392">
    <property type="entry name" value="S74_ICA"/>
</dbReference>
<gene>
    <name evidence="5" type="ORF">UFOVP996_11</name>
</gene>
<dbReference type="GO" id="GO:0098015">
    <property type="term" value="C:virus tail"/>
    <property type="evidence" value="ECO:0007669"/>
    <property type="project" value="UniProtKB-KW"/>
</dbReference>
<feature type="region of interest" description="Disordered" evidence="3">
    <location>
        <begin position="1"/>
        <end position="20"/>
    </location>
</feature>
<dbReference type="PROSITE" id="PS51688">
    <property type="entry name" value="ICA"/>
    <property type="match status" value="1"/>
</dbReference>
<protein>
    <submittedName>
        <fullName evidence="5">Intramolecular chaperone auto-processing domain containing protein</fullName>
    </submittedName>
</protein>
<dbReference type="Pfam" id="PF13884">
    <property type="entry name" value="Peptidase_S74"/>
    <property type="match status" value="1"/>
</dbReference>
<dbReference type="EMBL" id="LR796927">
    <property type="protein sequence ID" value="CAB4175775.1"/>
    <property type="molecule type" value="Genomic_DNA"/>
</dbReference>
<accession>A0A6J5Q2X6</accession>
<reference evidence="5" key="1">
    <citation type="submission" date="2020-05" db="EMBL/GenBank/DDBJ databases">
        <authorList>
            <person name="Chiriac C."/>
            <person name="Salcher M."/>
            <person name="Ghai R."/>
            <person name="Kavagutti S V."/>
        </authorList>
    </citation>
    <scope>NUCLEOTIDE SEQUENCE</scope>
</reference>
<evidence type="ECO:0000259" key="4">
    <source>
        <dbReference type="PROSITE" id="PS51688"/>
    </source>
</evidence>
<feature type="domain" description="Peptidase S74" evidence="4">
    <location>
        <begin position="239"/>
        <end position="310"/>
    </location>
</feature>
<evidence type="ECO:0000256" key="1">
    <source>
        <dbReference type="ARBA" id="ARBA00004328"/>
    </source>
</evidence>
<evidence type="ECO:0000313" key="5">
    <source>
        <dbReference type="EMBL" id="CAB4175775.1"/>
    </source>
</evidence>
<keyword evidence="2" id="KW-0946">Virion</keyword>
<evidence type="ECO:0000256" key="2">
    <source>
        <dbReference type="ARBA" id="ARBA00022732"/>
    </source>
</evidence>
<sequence length="310" mass="31753">MGGSKGSSSGSQQVQMSPQQERLVGAQTDFLTGTAFPTYQQTIGKAGEVYGQTAPAAISAANQASDVAAQTGGLQQLAGSAGLAGGMSGLASLFGPQYKEQQVQAALQAGRETSREALGQQNAMYGGAGGLGSARQALADTNLSSLNAQRQATAAANASAGVEANRAAAANQLATLGGQNLTAANQAAAARIGYAGTPQDVLAKYASVIYGTPQASTTPNFAGTQSTTGSSNSKGFNISDINAKQNIQKIGVLDNGLNLYKYEYKPEFQEEWGYGTQIGVMAQEVEQVKPEAVMQLANGLKAVNYSMVYN</sequence>
<keyword evidence="2" id="KW-1227">Viral tail protein</keyword>
<name>A0A6J5Q2X6_9CAUD</name>
<evidence type="ECO:0000256" key="3">
    <source>
        <dbReference type="SAM" id="MobiDB-lite"/>
    </source>
</evidence>